<dbReference type="Proteomes" id="UP001642409">
    <property type="component" value="Unassembled WGS sequence"/>
</dbReference>
<gene>
    <name evidence="1" type="ORF">HINF_LOCUS47725</name>
    <name evidence="2" type="ORF">HINF_LOCUS54530</name>
</gene>
<name>A0AA86QZH0_9EUKA</name>
<evidence type="ECO:0000313" key="2">
    <source>
        <dbReference type="EMBL" id="CAL6070513.1"/>
    </source>
</evidence>
<dbReference type="EMBL" id="CAXDID020000283">
    <property type="protein sequence ID" value="CAL6070513.1"/>
    <property type="molecule type" value="Genomic_DNA"/>
</dbReference>
<dbReference type="EMBL" id="CATOUU010000927">
    <property type="protein sequence ID" value="CAI9960080.1"/>
    <property type="molecule type" value="Genomic_DNA"/>
</dbReference>
<organism evidence="1">
    <name type="scientific">Hexamita inflata</name>
    <dbReference type="NCBI Taxonomy" id="28002"/>
    <lineage>
        <taxon>Eukaryota</taxon>
        <taxon>Metamonada</taxon>
        <taxon>Diplomonadida</taxon>
        <taxon>Hexamitidae</taxon>
        <taxon>Hexamitinae</taxon>
        <taxon>Hexamita</taxon>
    </lineage>
</organism>
<comment type="caution">
    <text evidence="1">The sequence shown here is derived from an EMBL/GenBank/DDBJ whole genome shotgun (WGS) entry which is preliminary data.</text>
</comment>
<reference evidence="2 3" key="2">
    <citation type="submission" date="2024-07" db="EMBL/GenBank/DDBJ databases">
        <authorList>
            <person name="Akdeniz Z."/>
        </authorList>
    </citation>
    <scope>NUCLEOTIDE SEQUENCE [LARGE SCALE GENOMIC DNA]</scope>
</reference>
<reference evidence="1" key="1">
    <citation type="submission" date="2023-06" db="EMBL/GenBank/DDBJ databases">
        <authorList>
            <person name="Kurt Z."/>
        </authorList>
    </citation>
    <scope>NUCLEOTIDE SEQUENCE</scope>
</reference>
<sequence length="492" mass="57168">MICYHPASRAERRNLYIQTLKSSRTVTVANYDEYRAQEPNLCHQLHVDSKRALWHFLRGDDLVEHLKIEGIESQPIQHESAFTRFHQRYLELFNIDVMYNMKDQQYFQGLNQILAAVYFVFLKEEYLTENAEIMEYISNYDKEINDFTPVSIDLNKILHNYELLLQITLNLCETSLSPLFEPDLQKLSKYVQLTFEPYMRLIDARTYEIISKSQELREIAPSILMGAMLSGLQYNVNTIQNSLRFLDSLIHGDYILQIFISCAALSLSVRYRNPSLFPNCEFKLALNATDKIIGLQIAQNQDDDILFRVMSSMEHGEKIIKDFADQCIRLGLVAYYISKVAHNYTSKVFQYIASEYDIEKRFSHIKYPNRQSIIQDMYCSNSQDLLKGIRGLDAEASHYVSLILNSITYDMDNLTERVELNMQQQIQQQFITFGKNSIEAAKKTAKIIAKGAEQGWNLFKSGVQSTIKKLEQLKESNDLARMEKKNNKSGPM</sequence>
<protein>
    <submittedName>
        <fullName evidence="1">Uncharacterized protein</fullName>
    </submittedName>
</protein>
<proteinExistence type="predicted"/>
<keyword evidence="3" id="KW-1185">Reference proteome</keyword>
<dbReference type="AlphaFoldDB" id="A0AA86QZH0"/>
<accession>A0AA86QZH0</accession>
<evidence type="ECO:0000313" key="1">
    <source>
        <dbReference type="EMBL" id="CAI9960080.1"/>
    </source>
</evidence>
<evidence type="ECO:0000313" key="3">
    <source>
        <dbReference type="Proteomes" id="UP001642409"/>
    </source>
</evidence>